<dbReference type="AlphaFoldDB" id="A0A1H6WK69"/>
<dbReference type="FunFam" id="3.30.70.1430:FF:000001">
    <property type="entry name" value="Efflux pump membrane transporter"/>
    <property type="match status" value="1"/>
</dbReference>
<dbReference type="FunFam" id="1.20.1640.10:FF:000001">
    <property type="entry name" value="Efflux pump membrane transporter"/>
    <property type="match status" value="1"/>
</dbReference>
<evidence type="ECO:0000256" key="7">
    <source>
        <dbReference type="ARBA" id="ARBA00022989"/>
    </source>
</evidence>
<dbReference type="PANTHER" id="PTHR32063:SF24">
    <property type="entry name" value="CATION EFFLUX SYSTEM (ACRB_ACRD_ACRF FAMILY)"/>
    <property type="match status" value="1"/>
</dbReference>
<evidence type="ECO:0000256" key="1">
    <source>
        <dbReference type="ARBA" id="ARBA00004429"/>
    </source>
</evidence>
<evidence type="ECO:0000256" key="5">
    <source>
        <dbReference type="ARBA" id="ARBA00022519"/>
    </source>
</evidence>
<dbReference type="GO" id="GO:0009636">
    <property type="term" value="P:response to toxic substance"/>
    <property type="evidence" value="ECO:0007669"/>
    <property type="project" value="UniProtKB-ARBA"/>
</dbReference>
<evidence type="ECO:0000256" key="2">
    <source>
        <dbReference type="ARBA" id="ARBA00010942"/>
    </source>
</evidence>
<evidence type="ECO:0000256" key="4">
    <source>
        <dbReference type="ARBA" id="ARBA00022475"/>
    </source>
</evidence>
<feature type="transmembrane region" description="Helical" evidence="9">
    <location>
        <begin position="903"/>
        <end position="923"/>
    </location>
</feature>
<dbReference type="NCBIfam" id="NF000282">
    <property type="entry name" value="RND_permease_1"/>
    <property type="match status" value="1"/>
</dbReference>
<dbReference type="InterPro" id="IPR004764">
    <property type="entry name" value="MdtF-like"/>
</dbReference>
<dbReference type="RefSeq" id="WP_090733146.1">
    <property type="nucleotide sequence ID" value="NZ_FNYQ01000056.1"/>
</dbReference>
<dbReference type="SUPFAM" id="SSF82693">
    <property type="entry name" value="Multidrug efflux transporter AcrB pore domain, PN1, PN2, PC1 and PC2 subdomains"/>
    <property type="match status" value="3"/>
</dbReference>
<gene>
    <name evidence="11" type="ORF">SAMN04244572_03005</name>
</gene>
<sequence>MSISHYCIDRPIFASVISIVITLAGAVAMFNLPVAQYPDITPPQITVSATYPGADAEVVANNVAAPIEQQVNGSDNMIYMYSSSSATGNMTLNVFFEIGTDPSLAQVDVQNRVNLALPQLPSAVQAQGINVQKKSSAFMMVIAVYSPENRYDSTYIANYTNIYLLDAIKRIPGANQAAIFGTPDYAMRIWLKPDRMAQLGISATDVQQAVANQNQQFAVGRIGQSPTGQPVEQSFAVTTKGRLTEPTEFEDIIIRAASGGAAIVRLRDVGRAELGQKDYSLRSTYQGRPATLMAVYQQPGANALEVSNAVRTTLAEMEKSFPAGIEYTIVMDTTAFTRASIDEVVKTFFEALVLVVVVVYVFLQSLRATLIPVLAVPVSIVGTFIGMTALGFSVNMLTLFGMVLAIGIVVDDAIVVIENVERNMHVHKMNPKDAAKRAMDEVAGPVVAIVLVLCAVFIPVAFMGGITGQLYKQFAITIAISVVISGLVALTLSPALAAILLKPSHGEKRGFFRWFERSFERMTEGYSRSVGFMIKRFVLALLLFAGMIVLTVLMAQRIPGAFLPPEDQGYLLGAVIMPDAASLDRTSEVGKVASDYFMNNEAVEGVAVVNGYSLLDSQNKNNAGTFFVGFKDFEERYKDAETIRTQGASAVIKAAGQTLSQVREGLILPVNPPSIPGLGTTGGMEVWIQSKGDGTVSQLAELVNNFVAKAKQRPELGAITSTFNAFSQQLLADVDREKAETLGVPVEDVYSTMQTMFGSLYVSQFNKFSRLWQVILQAEPSYRLKVDDLQQIYVRSRSGEMVPLKALLTTRYVTGPDLLTRFNNFPAVKITANAAPGFSSGQALAALEAVAAETMTSDYGLALSGEAFEEKKAGGTTSQVFVFGLIMVFLILAAQYEKWSLPVGVLLAVPFALFGALLAILLRGLVNDVYFQIGLTMLVALAAKNAILIFEFAVLNREQGMSVFDAAMTAAKERLRPIVMTSLAFILGCVPLAIAVGASENSRHSIGTGVIGGMLAATVIAVFFIPVFYYLVERLSEKKAKDTGKAALPTEPAVPGGAGQRPAAATRGRLKWPWRNSP</sequence>
<dbReference type="Pfam" id="PF00873">
    <property type="entry name" value="ACR_tran"/>
    <property type="match status" value="1"/>
</dbReference>
<evidence type="ECO:0000313" key="11">
    <source>
        <dbReference type="EMBL" id="SEJ17283.1"/>
    </source>
</evidence>
<keyword evidence="7 9" id="KW-1133">Transmembrane helix</keyword>
<comment type="similarity">
    <text evidence="2 9">Belongs to the resistance-nodulation-cell division (RND) (TC 2.A.6) family.</text>
</comment>
<feature type="region of interest" description="Disordered" evidence="10">
    <location>
        <begin position="1041"/>
        <end position="1078"/>
    </location>
</feature>
<evidence type="ECO:0000256" key="8">
    <source>
        <dbReference type="ARBA" id="ARBA00023136"/>
    </source>
</evidence>
<dbReference type="GO" id="GO:0005886">
    <property type="term" value="C:plasma membrane"/>
    <property type="evidence" value="ECO:0007669"/>
    <property type="project" value="UniProtKB-SubCell"/>
</dbReference>
<feature type="transmembrane region" description="Helical" evidence="9">
    <location>
        <begin position="975"/>
        <end position="998"/>
    </location>
</feature>
<evidence type="ECO:0000256" key="6">
    <source>
        <dbReference type="ARBA" id="ARBA00022692"/>
    </source>
</evidence>
<dbReference type="Gene3D" id="3.30.70.1320">
    <property type="entry name" value="Multidrug efflux transporter AcrB pore domain like"/>
    <property type="match status" value="1"/>
</dbReference>
<dbReference type="EMBL" id="FNYQ01000056">
    <property type="protein sequence ID" value="SEJ17283.1"/>
    <property type="molecule type" value="Genomic_DNA"/>
</dbReference>
<evidence type="ECO:0000256" key="3">
    <source>
        <dbReference type="ARBA" id="ARBA00022448"/>
    </source>
</evidence>
<evidence type="ECO:0000256" key="9">
    <source>
        <dbReference type="RuleBase" id="RU364070"/>
    </source>
</evidence>
<accession>A0A1H6WK69</accession>
<feature type="transmembrane region" description="Helical" evidence="9">
    <location>
        <begin position="880"/>
        <end position="896"/>
    </location>
</feature>
<keyword evidence="3 9" id="KW-0813">Transport</keyword>
<dbReference type="OrthoDB" id="9757904at2"/>
<dbReference type="SUPFAM" id="SSF82866">
    <property type="entry name" value="Multidrug efflux transporter AcrB transmembrane domain"/>
    <property type="match status" value="2"/>
</dbReference>
<feature type="transmembrane region" description="Helical" evidence="9">
    <location>
        <begin position="399"/>
        <end position="421"/>
    </location>
</feature>
<evidence type="ECO:0000256" key="10">
    <source>
        <dbReference type="SAM" id="MobiDB-lite"/>
    </source>
</evidence>
<dbReference type="PRINTS" id="PR00702">
    <property type="entry name" value="ACRIFLAVINRP"/>
</dbReference>
<comment type="subcellular location">
    <subcellularLocation>
        <location evidence="1 9">Cell inner membrane</location>
        <topology evidence="1 9">Multi-pass membrane protein</topology>
    </subcellularLocation>
</comment>
<dbReference type="InterPro" id="IPR027463">
    <property type="entry name" value="AcrB_DN_DC_subdom"/>
</dbReference>
<evidence type="ECO:0000313" key="12">
    <source>
        <dbReference type="Proteomes" id="UP000199250"/>
    </source>
</evidence>
<dbReference type="InterPro" id="IPR001036">
    <property type="entry name" value="Acrflvin-R"/>
</dbReference>
<keyword evidence="8 9" id="KW-0472">Membrane</keyword>
<proteinExistence type="inferred from homology"/>
<feature type="transmembrane region" description="Helical" evidence="9">
    <location>
        <begin position="344"/>
        <end position="363"/>
    </location>
</feature>
<dbReference type="Gene3D" id="3.30.2090.10">
    <property type="entry name" value="Multidrug efflux transporter AcrB TolC docking domain, DN and DC subdomains"/>
    <property type="match status" value="2"/>
</dbReference>
<keyword evidence="5 9" id="KW-0997">Cell inner membrane</keyword>
<feature type="transmembrane region" description="Helical" evidence="9">
    <location>
        <begin position="12"/>
        <end position="32"/>
    </location>
</feature>
<dbReference type="SUPFAM" id="SSF82714">
    <property type="entry name" value="Multidrug efflux transporter AcrB TolC docking domain, DN and DC subdomains"/>
    <property type="match status" value="2"/>
</dbReference>
<protein>
    <recommendedName>
        <fullName evidence="9">Efflux pump membrane transporter</fullName>
    </recommendedName>
</protein>
<keyword evidence="6 9" id="KW-0812">Transmembrane</keyword>
<dbReference type="Gene3D" id="3.30.70.1440">
    <property type="entry name" value="Multidrug efflux transporter AcrB pore domain"/>
    <property type="match status" value="1"/>
</dbReference>
<feature type="transmembrane region" description="Helical" evidence="9">
    <location>
        <begin position="442"/>
        <end position="462"/>
    </location>
</feature>
<dbReference type="Gene3D" id="3.30.70.1430">
    <property type="entry name" value="Multidrug efflux transporter AcrB pore domain"/>
    <property type="match status" value="2"/>
</dbReference>
<feature type="transmembrane region" description="Helical" evidence="9">
    <location>
        <begin position="537"/>
        <end position="555"/>
    </location>
</feature>
<dbReference type="Gene3D" id="1.20.1640.10">
    <property type="entry name" value="Multidrug efflux transporter AcrB transmembrane domain"/>
    <property type="match status" value="2"/>
</dbReference>
<feature type="transmembrane region" description="Helical" evidence="9">
    <location>
        <begin position="929"/>
        <end position="954"/>
    </location>
</feature>
<keyword evidence="4" id="KW-1003">Cell membrane</keyword>
<feature type="transmembrane region" description="Helical" evidence="9">
    <location>
        <begin position="370"/>
        <end position="393"/>
    </location>
</feature>
<organism evidence="11 12">
    <name type="scientific">Azotobacter beijerinckii</name>
    <dbReference type="NCBI Taxonomy" id="170623"/>
    <lineage>
        <taxon>Bacteria</taxon>
        <taxon>Pseudomonadati</taxon>
        <taxon>Pseudomonadota</taxon>
        <taxon>Gammaproteobacteria</taxon>
        <taxon>Pseudomonadales</taxon>
        <taxon>Pseudomonadaceae</taxon>
        <taxon>Azotobacter</taxon>
    </lineage>
</organism>
<dbReference type="GO" id="GO:0015562">
    <property type="term" value="F:efflux transmembrane transporter activity"/>
    <property type="evidence" value="ECO:0007669"/>
    <property type="project" value="InterPro"/>
</dbReference>
<reference evidence="11 12" key="1">
    <citation type="submission" date="2016-10" db="EMBL/GenBank/DDBJ databases">
        <authorList>
            <person name="de Groot N.N."/>
        </authorList>
    </citation>
    <scope>NUCLEOTIDE SEQUENCE [LARGE SCALE GENOMIC DNA]</scope>
    <source>
        <strain evidence="11 12">DSM 373</strain>
    </source>
</reference>
<feature type="transmembrane region" description="Helical" evidence="9">
    <location>
        <begin position="474"/>
        <end position="501"/>
    </location>
</feature>
<feature type="transmembrane region" description="Helical" evidence="9">
    <location>
        <begin position="1010"/>
        <end position="1032"/>
    </location>
</feature>
<dbReference type="NCBIfam" id="TIGR00915">
    <property type="entry name" value="2A0602"/>
    <property type="match status" value="1"/>
</dbReference>
<dbReference type="PANTHER" id="PTHR32063">
    <property type="match status" value="1"/>
</dbReference>
<name>A0A1H6WK69_9GAMM</name>
<dbReference type="GO" id="GO:0042910">
    <property type="term" value="F:xenobiotic transmembrane transporter activity"/>
    <property type="evidence" value="ECO:0007669"/>
    <property type="project" value="TreeGrafter"/>
</dbReference>
<dbReference type="Proteomes" id="UP000199250">
    <property type="component" value="Unassembled WGS sequence"/>
</dbReference>